<dbReference type="Proteomes" id="UP000530928">
    <property type="component" value="Unassembled WGS sequence"/>
</dbReference>
<keyword evidence="2" id="KW-1185">Reference proteome</keyword>
<accession>A0A7W0CEP8</accession>
<evidence type="ECO:0000313" key="1">
    <source>
        <dbReference type="EMBL" id="MBA2889782.1"/>
    </source>
</evidence>
<dbReference type="AlphaFoldDB" id="A0A7W0CEP8"/>
<gene>
    <name evidence="1" type="ORF">HNR30_001117</name>
</gene>
<dbReference type="RefSeq" id="WP_181608536.1">
    <property type="nucleotide sequence ID" value="NZ_BAABAM010000001.1"/>
</dbReference>
<reference evidence="1 2" key="1">
    <citation type="submission" date="2020-07" db="EMBL/GenBank/DDBJ databases">
        <title>Genomic Encyclopedia of Type Strains, Phase IV (KMG-IV): sequencing the most valuable type-strain genomes for metagenomic binning, comparative biology and taxonomic classification.</title>
        <authorList>
            <person name="Goeker M."/>
        </authorList>
    </citation>
    <scope>NUCLEOTIDE SEQUENCE [LARGE SCALE GENOMIC DNA]</scope>
    <source>
        <strain evidence="1 2">DSM 45533</strain>
    </source>
</reference>
<name>A0A7W0CEP8_9ACTN</name>
<organism evidence="1 2">
    <name type="scientific">Nonomuraea soli</name>
    <dbReference type="NCBI Taxonomy" id="1032476"/>
    <lineage>
        <taxon>Bacteria</taxon>
        <taxon>Bacillati</taxon>
        <taxon>Actinomycetota</taxon>
        <taxon>Actinomycetes</taxon>
        <taxon>Streptosporangiales</taxon>
        <taxon>Streptosporangiaceae</taxon>
        <taxon>Nonomuraea</taxon>
    </lineage>
</organism>
<proteinExistence type="predicted"/>
<protein>
    <submittedName>
        <fullName evidence="1">Uncharacterized protein</fullName>
    </submittedName>
</protein>
<dbReference type="EMBL" id="JACDUR010000001">
    <property type="protein sequence ID" value="MBA2889782.1"/>
    <property type="molecule type" value="Genomic_DNA"/>
</dbReference>
<comment type="caution">
    <text evidence="1">The sequence shown here is derived from an EMBL/GenBank/DDBJ whole genome shotgun (WGS) entry which is preliminary data.</text>
</comment>
<sequence>MRTKIIATLVVAVAAAGAGAFWLAGRDSAVRPAWFRGEASSALYAPIDTREADGSPLTVAELFPVATVGGLARGATGEFADCAEVLDGVDAAGCTQALRAVYSGGPVAGQFVVFNLADSGAADALVSALGKQGFVRQAIAFEAGRSRAQARALGHYVTVSWVGPVSGAADVSEAHVALDGVSQALLPRVVAAG</sequence>
<evidence type="ECO:0000313" key="2">
    <source>
        <dbReference type="Proteomes" id="UP000530928"/>
    </source>
</evidence>